<protein>
    <submittedName>
        <fullName evidence="2">Uncharacterized protein LOC112691578</fullName>
    </submittedName>
</protein>
<evidence type="ECO:0000313" key="2">
    <source>
        <dbReference type="RefSeq" id="XP_025421658.1"/>
    </source>
</evidence>
<keyword evidence="1" id="KW-1185">Reference proteome</keyword>
<dbReference type="GeneID" id="112691578"/>
<gene>
    <name evidence="2" type="primary">LOC112691578</name>
</gene>
<evidence type="ECO:0000313" key="1">
    <source>
        <dbReference type="Proteomes" id="UP000694846"/>
    </source>
</evidence>
<dbReference type="AlphaFoldDB" id="A0A8B8GFC4"/>
<organism evidence="1 2">
    <name type="scientific">Sipha flava</name>
    <name type="common">yellow sugarcane aphid</name>
    <dbReference type="NCBI Taxonomy" id="143950"/>
    <lineage>
        <taxon>Eukaryota</taxon>
        <taxon>Metazoa</taxon>
        <taxon>Ecdysozoa</taxon>
        <taxon>Arthropoda</taxon>
        <taxon>Hexapoda</taxon>
        <taxon>Insecta</taxon>
        <taxon>Pterygota</taxon>
        <taxon>Neoptera</taxon>
        <taxon>Paraneoptera</taxon>
        <taxon>Hemiptera</taxon>
        <taxon>Sternorrhyncha</taxon>
        <taxon>Aphidomorpha</taxon>
        <taxon>Aphidoidea</taxon>
        <taxon>Aphididae</taxon>
        <taxon>Sipha</taxon>
    </lineage>
</organism>
<accession>A0A8B8GFC4</accession>
<dbReference type="OrthoDB" id="6617851at2759"/>
<sequence length="161" mass="18828">MARFTTLQCVIVIAFFVQTLIYTVECSDKRIIIYVPRRIKTVHHHHHHVVLMDPKSKKIMHTKPYSGRSLMAGGYHQQQQQQQYTQHHQQQQQMYKQEQQYLQSVPVVDHPSSYQEQRKAIGANVLLLPAAQMPVVHVPVAYTAWPARKKRSSAVDQFYTH</sequence>
<name>A0A8B8GFC4_9HEMI</name>
<proteinExistence type="predicted"/>
<dbReference type="RefSeq" id="XP_025421658.1">
    <property type="nucleotide sequence ID" value="XM_025565873.1"/>
</dbReference>
<dbReference type="Proteomes" id="UP000694846">
    <property type="component" value="Unplaced"/>
</dbReference>
<reference evidence="2" key="1">
    <citation type="submission" date="2025-08" db="UniProtKB">
        <authorList>
            <consortium name="RefSeq"/>
        </authorList>
    </citation>
    <scope>IDENTIFICATION</scope>
    <source>
        <tissue evidence="2">Whole body</tissue>
    </source>
</reference>